<evidence type="ECO:0000256" key="1">
    <source>
        <dbReference type="ARBA" id="ARBA00022741"/>
    </source>
</evidence>
<dbReference type="EMBL" id="CAEZXX010000145">
    <property type="protein sequence ID" value="CAB4721642.1"/>
    <property type="molecule type" value="Genomic_DNA"/>
</dbReference>
<evidence type="ECO:0000256" key="4">
    <source>
        <dbReference type="ARBA" id="ARBA00022840"/>
    </source>
</evidence>
<reference evidence="8" key="1">
    <citation type="submission" date="2020-05" db="EMBL/GenBank/DDBJ databases">
        <authorList>
            <person name="Chiriac C."/>
            <person name="Salcher M."/>
            <person name="Ghai R."/>
            <person name="Kavagutti S V."/>
        </authorList>
    </citation>
    <scope>NUCLEOTIDE SEQUENCE</scope>
</reference>
<evidence type="ECO:0000256" key="3">
    <source>
        <dbReference type="ARBA" id="ARBA00022806"/>
    </source>
</evidence>
<dbReference type="InterPro" id="IPR044742">
    <property type="entry name" value="DEAD/DEAH_RhlB"/>
</dbReference>
<dbReference type="InterPro" id="IPR011545">
    <property type="entry name" value="DEAD/DEAH_box_helicase_dom"/>
</dbReference>
<protein>
    <submittedName>
        <fullName evidence="8">Unannotated protein</fullName>
    </submittedName>
</protein>
<keyword evidence="3" id="KW-0347">Helicase</keyword>
<dbReference type="InterPro" id="IPR050079">
    <property type="entry name" value="DEAD_box_RNA_helicase"/>
</dbReference>
<organism evidence="8">
    <name type="scientific">freshwater metagenome</name>
    <dbReference type="NCBI Taxonomy" id="449393"/>
    <lineage>
        <taxon>unclassified sequences</taxon>
        <taxon>metagenomes</taxon>
        <taxon>ecological metagenomes</taxon>
    </lineage>
</organism>
<gene>
    <name evidence="8" type="ORF">UFOPK2602_01780</name>
    <name evidence="9" type="ORF">UFOPK2806_01733</name>
    <name evidence="10" type="ORF">UFOPK3417_00710</name>
    <name evidence="11" type="ORF">UFOPK4306_01886</name>
</gene>
<dbReference type="InterPro" id="IPR001650">
    <property type="entry name" value="Helicase_C-like"/>
</dbReference>
<dbReference type="SMART" id="SM00487">
    <property type="entry name" value="DEXDc"/>
    <property type="match status" value="1"/>
</dbReference>
<keyword evidence="2" id="KW-0378">Hydrolase</keyword>
<dbReference type="GO" id="GO:0003676">
    <property type="term" value="F:nucleic acid binding"/>
    <property type="evidence" value="ECO:0007669"/>
    <property type="project" value="InterPro"/>
</dbReference>
<dbReference type="AlphaFoldDB" id="A0A6J6REY2"/>
<dbReference type="PANTHER" id="PTHR47959">
    <property type="entry name" value="ATP-DEPENDENT RNA HELICASE RHLE-RELATED"/>
    <property type="match status" value="1"/>
</dbReference>
<keyword evidence="1" id="KW-0547">Nucleotide-binding</keyword>
<feature type="domain" description="Helicase C-terminal" evidence="7">
    <location>
        <begin position="239"/>
        <end position="381"/>
    </location>
</feature>
<sequence>MTTTSNPGAAGFRALGVPADICAALAADDINEPFEIQTACIPDALAGKDLCGRAATGSGKTLAFGIPMLTRVSQAKPFHPTGIVLVPTRELAKQVRFDLLSMGKERRRYILAVYGGTPYGSQLNSFRMGASIIVACPGRLLDYVRRGQVSLDSVEVCVIDEADRLADLGFMDDVRELLDAMPSNRQTLLFSATLDGDVDELIKNYQSEPVMVDLIGDQPDATPATHHIQTVRPIEKTGAAANLVRDYGRTIVFVRTREGADSVRESLQASGIQAGSIHGGMSQGQRERSLESFRHGRVDALVATDVAARGIHIDGVELVLHWDIAMDPKDYTHRSGRTARAGSAGTVITLVTDRQAQRAQKILKLAGVTVERPGKRPRPVEADAEGVIVDTDDIDAADDAPVVNARPGQHGGVKTVSELAARPRVRSRRPQSPRPS</sequence>
<dbReference type="GO" id="GO:0003724">
    <property type="term" value="F:RNA helicase activity"/>
    <property type="evidence" value="ECO:0007669"/>
    <property type="project" value="TreeGrafter"/>
</dbReference>
<dbReference type="PROSITE" id="PS51194">
    <property type="entry name" value="HELICASE_CTER"/>
    <property type="match status" value="1"/>
</dbReference>
<dbReference type="GO" id="GO:0005524">
    <property type="term" value="F:ATP binding"/>
    <property type="evidence" value="ECO:0007669"/>
    <property type="project" value="UniProtKB-KW"/>
</dbReference>
<accession>A0A6J6REY2</accession>
<dbReference type="SMART" id="SM00490">
    <property type="entry name" value="HELICc"/>
    <property type="match status" value="1"/>
</dbReference>
<dbReference type="GO" id="GO:0005829">
    <property type="term" value="C:cytosol"/>
    <property type="evidence" value="ECO:0007669"/>
    <property type="project" value="TreeGrafter"/>
</dbReference>
<dbReference type="EMBL" id="CAFBLR010000051">
    <property type="protein sequence ID" value="CAB4870362.1"/>
    <property type="molecule type" value="Genomic_DNA"/>
</dbReference>
<dbReference type="PANTHER" id="PTHR47959:SF13">
    <property type="entry name" value="ATP-DEPENDENT RNA HELICASE RHLE"/>
    <property type="match status" value="1"/>
</dbReference>
<evidence type="ECO:0000256" key="2">
    <source>
        <dbReference type="ARBA" id="ARBA00022801"/>
    </source>
</evidence>
<evidence type="ECO:0000313" key="8">
    <source>
        <dbReference type="EMBL" id="CAB4721642.1"/>
    </source>
</evidence>
<evidence type="ECO:0000313" key="9">
    <source>
        <dbReference type="EMBL" id="CAB4761939.1"/>
    </source>
</evidence>
<dbReference type="EMBL" id="CAFBQP010000081">
    <property type="protein sequence ID" value="CAB5066678.1"/>
    <property type="molecule type" value="Genomic_DNA"/>
</dbReference>
<dbReference type="Gene3D" id="3.40.50.300">
    <property type="entry name" value="P-loop containing nucleotide triphosphate hydrolases"/>
    <property type="match status" value="2"/>
</dbReference>
<dbReference type="InterPro" id="IPR027417">
    <property type="entry name" value="P-loop_NTPase"/>
</dbReference>
<evidence type="ECO:0000259" key="6">
    <source>
        <dbReference type="PROSITE" id="PS51192"/>
    </source>
</evidence>
<dbReference type="CDD" id="cd00268">
    <property type="entry name" value="DEADc"/>
    <property type="match status" value="1"/>
</dbReference>
<name>A0A6J6REY2_9ZZZZ</name>
<dbReference type="Pfam" id="PF00271">
    <property type="entry name" value="Helicase_C"/>
    <property type="match status" value="1"/>
</dbReference>
<keyword evidence="4" id="KW-0067">ATP-binding</keyword>
<dbReference type="EMBL" id="CAEZYY010000026">
    <property type="protein sequence ID" value="CAB4761939.1"/>
    <property type="molecule type" value="Genomic_DNA"/>
</dbReference>
<proteinExistence type="predicted"/>
<dbReference type="Pfam" id="PF00270">
    <property type="entry name" value="DEAD"/>
    <property type="match status" value="1"/>
</dbReference>
<dbReference type="CDD" id="cd18787">
    <property type="entry name" value="SF2_C_DEAD"/>
    <property type="match status" value="1"/>
</dbReference>
<evidence type="ECO:0000313" key="11">
    <source>
        <dbReference type="EMBL" id="CAB5066678.1"/>
    </source>
</evidence>
<evidence type="ECO:0000313" key="10">
    <source>
        <dbReference type="EMBL" id="CAB4870362.1"/>
    </source>
</evidence>
<evidence type="ECO:0000259" key="7">
    <source>
        <dbReference type="PROSITE" id="PS51194"/>
    </source>
</evidence>
<dbReference type="SUPFAM" id="SSF52540">
    <property type="entry name" value="P-loop containing nucleoside triphosphate hydrolases"/>
    <property type="match status" value="1"/>
</dbReference>
<feature type="domain" description="Helicase ATP-binding" evidence="6">
    <location>
        <begin position="41"/>
        <end position="212"/>
    </location>
</feature>
<feature type="compositionally biased region" description="Basic residues" evidence="5">
    <location>
        <begin position="423"/>
        <end position="436"/>
    </location>
</feature>
<feature type="region of interest" description="Disordered" evidence="5">
    <location>
        <begin position="402"/>
        <end position="436"/>
    </location>
</feature>
<dbReference type="PROSITE" id="PS51192">
    <property type="entry name" value="HELICASE_ATP_BIND_1"/>
    <property type="match status" value="1"/>
</dbReference>
<dbReference type="InterPro" id="IPR014001">
    <property type="entry name" value="Helicase_ATP-bd"/>
</dbReference>
<evidence type="ECO:0000256" key="5">
    <source>
        <dbReference type="SAM" id="MobiDB-lite"/>
    </source>
</evidence>
<dbReference type="GO" id="GO:0016787">
    <property type="term" value="F:hydrolase activity"/>
    <property type="evidence" value="ECO:0007669"/>
    <property type="project" value="UniProtKB-KW"/>
</dbReference>